<dbReference type="Proteomes" id="UP000034471">
    <property type="component" value="Unassembled WGS sequence"/>
</dbReference>
<dbReference type="Pfam" id="PF08843">
    <property type="entry name" value="AbiEii"/>
    <property type="match status" value="1"/>
</dbReference>
<protein>
    <recommendedName>
        <fullName evidence="3">Nucleotidyl transferase AbiEii/AbiGii toxin family protein</fullName>
    </recommendedName>
</protein>
<gene>
    <name evidence="1" type="ORF">US54_C0033G0003</name>
</gene>
<dbReference type="AlphaFoldDB" id="A0A0G0KA98"/>
<evidence type="ECO:0008006" key="3">
    <source>
        <dbReference type="Google" id="ProtNLM"/>
    </source>
</evidence>
<name>A0A0G0KA98_9BACT</name>
<evidence type="ECO:0000313" key="2">
    <source>
        <dbReference type="Proteomes" id="UP000034471"/>
    </source>
</evidence>
<evidence type="ECO:0000313" key="1">
    <source>
        <dbReference type="EMBL" id="KKQ37516.1"/>
    </source>
</evidence>
<sequence>MIEQILREIVQEKKLQGNGKSLIRNYLKEYIQYLVLSLLYNQKKMKNLAFKGGSCLRICYELPRLSEDLDFDYDENILGKNILEELDVYLKKEIRNKYYPKLETKVQSTIRLYLKFPFLKDLGLATASESNKLYVKVETSNELSPFAGYTLTPVSRYGFNFIAYHYDMPTLMSGKINALLFRVWVKTSKEQENQIDIKGRDFYDLFWFLQKGIEPNWKMLKKTAGIKNKKELKEVIIKRVKKVVTPQKLSYDLNNFISDNQFVEDFSQNYITIMNQYF</sequence>
<comment type="caution">
    <text evidence="1">The sequence shown here is derived from an EMBL/GenBank/DDBJ whole genome shotgun (WGS) entry which is preliminary data.</text>
</comment>
<reference evidence="1 2" key="1">
    <citation type="journal article" date="2015" name="Nature">
        <title>rRNA introns, odd ribosomes, and small enigmatic genomes across a large radiation of phyla.</title>
        <authorList>
            <person name="Brown C.T."/>
            <person name="Hug L.A."/>
            <person name="Thomas B.C."/>
            <person name="Sharon I."/>
            <person name="Castelle C.J."/>
            <person name="Singh A."/>
            <person name="Wilkins M.J."/>
            <person name="Williams K.H."/>
            <person name="Banfield J.F."/>
        </authorList>
    </citation>
    <scope>NUCLEOTIDE SEQUENCE [LARGE SCALE GENOMIC DNA]</scope>
</reference>
<dbReference type="STRING" id="1618481.US54_C0033G0003"/>
<dbReference type="InterPro" id="IPR014942">
    <property type="entry name" value="AbiEii"/>
</dbReference>
<dbReference type="EMBL" id="LBTJ01000033">
    <property type="protein sequence ID" value="KKQ37516.1"/>
    <property type="molecule type" value="Genomic_DNA"/>
</dbReference>
<dbReference type="Gene3D" id="3.10.450.620">
    <property type="entry name" value="JHP933, nucleotidyltransferase-like core domain"/>
    <property type="match status" value="1"/>
</dbReference>
<accession>A0A0G0KA98</accession>
<proteinExistence type="predicted"/>
<organism evidence="1 2">
    <name type="scientific">Candidatus Roizmanbacteria bacterium GW2011_GWA2_37_7</name>
    <dbReference type="NCBI Taxonomy" id="1618481"/>
    <lineage>
        <taxon>Bacteria</taxon>
        <taxon>Candidatus Roizmaniibacteriota</taxon>
    </lineage>
</organism>